<dbReference type="GO" id="GO:0016740">
    <property type="term" value="F:transferase activity"/>
    <property type="evidence" value="ECO:0007669"/>
    <property type="project" value="UniProtKB-KW"/>
</dbReference>
<proteinExistence type="predicted"/>
<dbReference type="InterPro" id="IPR013815">
    <property type="entry name" value="ATP_grasp_subdomain_1"/>
</dbReference>
<dbReference type="Gene3D" id="3.30.1490.20">
    <property type="entry name" value="ATP-grasp fold, A domain"/>
    <property type="match status" value="1"/>
</dbReference>
<keyword evidence="3" id="KW-1185">Reference proteome</keyword>
<dbReference type="GO" id="GO:0005524">
    <property type="term" value="F:ATP binding"/>
    <property type="evidence" value="ECO:0007669"/>
    <property type="project" value="InterPro"/>
</dbReference>
<organism evidence="2 3">
    <name type="scientific">Yeguia hominis</name>
    <dbReference type="NCBI Taxonomy" id="2763662"/>
    <lineage>
        <taxon>Bacteria</taxon>
        <taxon>Bacillati</taxon>
        <taxon>Bacillota</taxon>
        <taxon>Clostridia</taxon>
        <taxon>Eubacteriales</taxon>
        <taxon>Yeguiaceae</taxon>
        <taxon>Yeguia</taxon>
    </lineage>
</organism>
<accession>A0A926D852</accession>
<dbReference type="RefSeq" id="WP_249318488.1">
    <property type="nucleotide sequence ID" value="NZ_JACRSN010000004.1"/>
</dbReference>
<dbReference type="Pfam" id="PF14397">
    <property type="entry name" value="ATPgrasp_ST"/>
    <property type="match status" value="1"/>
</dbReference>
<sequence length="336" mass="38172">MHKIQQVRYYLSRLKDVDFQNMRRIAKKVAQKTRRPGLAVLLDIILCSLRYQSGYMDYYEFEFYLLNAKERATYLTSGINNSIVTRYCDKSAWESLEDKAAFNRMFSRFLKREWLDLRECGEEAFRAFAARHPVLIVKPVCGCGGRGVERIDTEKEPDLSALFHRLRRNGQVLVEEVLIQHPEMDKLYAGAVNTLRMITFLQENGEPVVLKRVLKVGNGGVTDNFSSGGMYTFCAPDGTVLAPAIDEEGHVFEKHPASGVPFSGFRVPLMQEADALVCEAARLVPKLRYVGWDVAVLPDGCALIEGNWFCGIFQMKPSLSGEKTGDLPLYRQYMDL</sequence>
<dbReference type="AlphaFoldDB" id="A0A926D852"/>
<keyword evidence="2" id="KW-0808">Transferase</keyword>
<dbReference type="SUPFAM" id="SSF56059">
    <property type="entry name" value="Glutathione synthetase ATP-binding domain-like"/>
    <property type="match status" value="1"/>
</dbReference>
<comment type="caution">
    <text evidence="2">The sequence shown here is derived from an EMBL/GenBank/DDBJ whole genome shotgun (WGS) entry which is preliminary data.</text>
</comment>
<reference evidence="2" key="1">
    <citation type="submission" date="2020-08" db="EMBL/GenBank/DDBJ databases">
        <title>Genome public.</title>
        <authorList>
            <person name="Liu C."/>
            <person name="Sun Q."/>
        </authorList>
    </citation>
    <scope>NUCLEOTIDE SEQUENCE</scope>
    <source>
        <strain evidence="2">NSJ-40</strain>
    </source>
</reference>
<evidence type="ECO:0000313" key="2">
    <source>
        <dbReference type="EMBL" id="MBC8533137.1"/>
    </source>
</evidence>
<dbReference type="Proteomes" id="UP000651482">
    <property type="component" value="Unassembled WGS sequence"/>
</dbReference>
<protein>
    <submittedName>
        <fullName evidence="2">Hexapeptide transferase</fullName>
    </submittedName>
</protein>
<evidence type="ECO:0000313" key="3">
    <source>
        <dbReference type="Proteomes" id="UP000651482"/>
    </source>
</evidence>
<name>A0A926D852_9FIRM</name>
<feature type="domain" description="Alpha-L-glutamate ligase-related protein ATP-grasp" evidence="1">
    <location>
        <begin position="135"/>
        <end position="315"/>
    </location>
</feature>
<evidence type="ECO:0000259" key="1">
    <source>
        <dbReference type="Pfam" id="PF14397"/>
    </source>
</evidence>
<gene>
    <name evidence="2" type="ORF">IAG03_03790</name>
</gene>
<dbReference type="EMBL" id="JACRSN010000004">
    <property type="protein sequence ID" value="MBC8533137.1"/>
    <property type="molecule type" value="Genomic_DNA"/>
</dbReference>
<dbReference type="InterPro" id="IPR039523">
    <property type="entry name" value="RimK-rel_E_lig_ATP-grasp"/>
</dbReference>